<evidence type="ECO:0000313" key="4">
    <source>
        <dbReference type="EMBL" id="MDT0557654.1"/>
    </source>
</evidence>
<name>A0ABU2YJ03_9FLAO</name>
<accession>A0ABU2YJ03</accession>
<evidence type="ECO:0000313" key="5">
    <source>
        <dbReference type="Proteomes" id="UP001259492"/>
    </source>
</evidence>
<feature type="signal peptide" evidence="2">
    <location>
        <begin position="1"/>
        <end position="23"/>
    </location>
</feature>
<evidence type="ECO:0000256" key="1">
    <source>
        <dbReference type="SAM" id="MobiDB-lite"/>
    </source>
</evidence>
<dbReference type="SMART" id="SM00257">
    <property type="entry name" value="LysM"/>
    <property type="match status" value="3"/>
</dbReference>
<gene>
    <name evidence="4" type="ORF">RM697_03295</name>
</gene>
<dbReference type="InterPro" id="IPR018392">
    <property type="entry name" value="LysM"/>
</dbReference>
<dbReference type="InterPro" id="IPR036779">
    <property type="entry name" value="LysM_dom_sf"/>
</dbReference>
<feature type="compositionally biased region" description="Polar residues" evidence="1">
    <location>
        <begin position="74"/>
        <end position="87"/>
    </location>
</feature>
<sequence>MLKNYKLLVFIISFCLSSSIGFAQSEEYKDVLLDGKPAKLNLKTGEITLVKKLADTKVDASEIKVKAESEKSKSTQSNNEADSNNNEFHIVKSNERLTTIAKQYNISLVKLMEANKLETTLISKGQKLRVRDFSENKNHKNQTSNSVESAKVNSDFHLVTKGQTLYSISKIYGYSVNELKSFNNLNSNLIKEGQRLRITKPLPSTIQHSSDVWIVVKGDTLYSISKRTSTTVNALKQINNLTSNLIFIGQKLRLK</sequence>
<dbReference type="EMBL" id="JAVRIA010000001">
    <property type="protein sequence ID" value="MDT0557654.1"/>
    <property type="molecule type" value="Genomic_DNA"/>
</dbReference>
<dbReference type="CDD" id="cd00118">
    <property type="entry name" value="LysM"/>
    <property type="match status" value="3"/>
</dbReference>
<feature type="chain" id="PRO_5046471657" evidence="2">
    <location>
        <begin position="24"/>
        <end position="255"/>
    </location>
</feature>
<dbReference type="Gene3D" id="3.10.350.10">
    <property type="entry name" value="LysM domain"/>
    <property type="match status" value="3"/>
</dbReference>
<feature type="domain" description="LysM" evidence="3">
    <location>
        <begin position="211"/>
        <end position="254"/>
    </location>
</feature>
<dbReference type="PANTHER" id="PTHR33734:SF22">
    <property type="entry name" value="MEMBRANE-BOUND LYTIC MUREIN TRANSGLYCOSYLASE D"/>
    <property type="match status" value="1"/>
</dbReference>
<evidence type="ECO:0000259" key="3">
    <source>
        <dbReference type="PROSITE" id="PS51782"/>
    </source>
</evidence>
<protein>
    <submittedName>
        <fullName evidence="4">LysM peptidoglycan-binding domain-containing protein</fullName>
    </submittedName>
</protein>
<organism evidence="4 5">
    <name type="scientific">Microcosmobacter mediterraneus</name>
    <dbReference type="NCBI Taxonomy" id="3075607"/>
    <lineage>
        <taxon>Bacteria</taxon>
        <taxon>Pseudomonadati</taxon>
        <taxon>Bacteroidota</taxon>
        <taxon>Flavobacteriia</taxon>
        <taxon>Flavobacteriales</taxon>
        <taxon>Flavobacteriaceae</taxon>
        <taxon>Microcosmobacter</taxon>
    </lineage>
</organism>
<dbReference type="PANTHER" id="PTHR33734">
    <property type="entry name" value="LYSM DOMAIN-CONTAINING GPI-ANCHORED PROTEIN 2"/>
    <property type="match status" value="1"/>
</dbReference>
<feature type="region of interest" description="Disordered" evidence="1">
    <location>
        <begin position="65"/>
        <end position="88"/>
    </location>
</feature>
<dbReference type="PROSITE" id="PS51782">
    <property type="entry name" value="LYSM"/>
    <property type="match status" value="3"/>
</dbReference>
<dbReference type="RefSeq" id="WP_311426415.1">
    <property type="nucleotide sequence ID" value="NZ_JAVRIA010000001.1"/>
</dbReference>
<keyword evidence="5" id="KW-1185">Reference proteome</keyword>
<feature type="domain" description="LysM" evidence="3">
    <location>
        <begin position="155"/>
        <end position="198"/>
    </location>
</feature>
<dbReference type="Pfam" id="PF01476">
    <property type="entry name" value="LysM"/>
    <property type="match status" value="3"/>
</dbReference>
<dbReference type="SUPFAM" id="SSF54106">
    <property type="entry name" value="LysM domain"/>
    <property type="match status" value="3"/>
</dbReference>
<evidence type="ECO:0000256" key="2">
    <source>
        <dbReference type="SAM" id="SignalP"/>
    </source>
</evidence>
<feature type="domain" description="LysM" evidence="3">
    <location>
        <begin position="87"/>
        <end position="130"/>
    </location>
</feature>
<comment type="caution">
    <text evidence="4">The sequence shown here is derived from an EMBL/GenBank/DDBJ whole genome shotgun (WGS) entry which is preliminary data.</text>
</comment>
<dbReference type="Proteomes" id="UP001259492">
    <property type="component" value="Unassembled WGS sequence"/>
</dbReference>
<proteinExistence type="predicted"/>
<keyword evidence="2" id="KW-0732">Signal</keyword>
<reference evidence="4 5" key="1">
    <citation type="submission" date="2023-09" db="EMBL/GenBank/DDBJ databases">
        <authorList>
            <person name="Rey-Velasco X."/>
        </authorList>
    </citation>
    <scope>NUCLEOTIDE SEQUENCE [LARGE SCALE GENOMIC DNA]</scope>
    <source>
        <strain evidence="4 5">W332</strain>
    </source>
</reference>